<comment type="caution">
    <text evidence="1">The sequence shown here is derived from an EMBL/GenBank/DDBJ whole genome shotgun (WGS) entry which is preliminary data.</text>
</comment>
<reference evidence="1" key="1">
    <citation type="submission" date="2021-05" db="EMBL/GenBank/DDBJ databases">
        <title>A free-living protist that lacks canonical eukaryotic 1 DNA replication and segregation systems.</title>
        <authorList>
            <person name="Salas-Leiva D.E."/>
            <person name="Tromer E.C."/>
            <person name="Curtis B.A."/>
            <person name="Jerlstrom-Hultqvist J."/>
            <person name="Kolisko M."/>
            <person name="Yi Z."/>
            <person name="Salas-Leiva J.S."/>
            <person name="Gallot-Lavallee L."/>
            <person name="Kops G.J.P.L."/>
            <person name="Archibald J.M."/>
            <person name="Simpson A.G.B."/>
            <person name="Roger A.J."/>
        </authorList>
    </citation>
    <scope>NUCLEOTIDE SEQUENCE</scope>
    <source>
        <strain evidence="1">BICM</strain>
    </source>
</reference>
<dbReference type="EMBL" id="JAHDYR010000003">
    <property type="protein sequence ID" value="KAG9397185.1"/>
    <property type="molecule type" value="Genomic_DNA"/>
</dbReference>
<organism evidence="1 2">
    <name type="scientific">Carpediemonas membranifera</name>
    <dbReference type="NCBI Taxonomy" id="201153"/>
    <lineage>
        <taxon>Eukaryota</taxon>
        <taxon>Metamonada</taxon>
        <taxon>Carpediemonas-like organisms</taxon>
        <taxon>Carpediemonas</taxon>
    </lineage>
</organism>
<accession>A0A8J6B2U7</accession>
<proteinExistence type="predicted"/>
<keyword evidence="2" id="KW-1185">Reference proteome</keyword>
<gene>
    <name evidence="1" type="ORF">J8273_1094</name>
</gene>
<evidence type="ECO:0000313" key="1">
    <source>
        <dbReference type="EMBL" id="KAG9397185.1"/>
    </source>
</evidence>
<dbReference type="AlphaFoldDB" id="A0A8J6B2U7"/>
<evidence type="ECO:0000313" key="2">
    <source>
        <dbReference type="Proteomes" id="UP000717585"/>
    </source>
</evidence>
<dbReference type="OrthoDB" id="10259488at2759"/>
<sequence>MARDHIQTLLLCALPASGKSETRKFLASLSDEDLKTNFKIAETVQLDDYPYVDMMRKIDDALMEKNQPRMFFAAADKGFINSYDWGTLMHLINEDYEDLINKPARPAYEHSSKWMFERMDAARALVGIKDSIMSKPADVLEHLYSKLDATNDVLMSEKFDCFPDTLEDKTVVIEFARGGAQGSEMPLKPPMGYEYSFSCLSDRILSGAAVLYVWVTPEMSRAKNIARAQEKAGDAATSANLSLNHGVPMSVMLGDYGCDDIEYLLETSGIPDAVKITAQKSGKEFVIPLGRFDNREDLTTFARGPRAEWSTEDIAKIRAAFEKCFAGLTERYVNM</sequence>
<dbReference type="Proteomes" id="UP000717585">
    <property type="component" value="Unassembled WGS sequence"/>
</dbReference>
<name>A0A8J6B2U7_9EUKA</name>
<protein>
    <submittedName>
        <fullName evidence="1">Uncharacterized protein</fullName>
    </submittedName>
</protein>